<dbReference type="Pfam" id="PF00651">
    <property type="entry name" value="BTB"/>
    <property type="match status" value="1"/>
</dbReference>
<dbReference type="PANTHER" id="PTHR47843:SF5">
    <property type="entry name" value="BTB_POZ DOMAIN PROTEIN"/>
    <property type="match status" value="1"/>
</dbReference>
<dbReference type="EMBL" id="CABFNO020001466">
    <property type="protein sequence ID" value="CAG9989382.1"/>
    <property type="molecule type" value="Genomic_DNA"/>
</dbReference>
<gene>
    <name evidence="2" type="ORF">CBYS24578_00017202</name>
</gene>
<keyword evidence="3" id="KW-1185">Reference proteome</keyword>
<accession>A0A9N9UES8</accession>
<evidence type="ECO:0000313" key="3">
    <source>
        <dbReference type="Proteomes" id="UP000754883"/>
    </source>
</evidence>
<organism evidence="2 3">
    <name type="scientific">Clonostachys byssicola</name>
    <dbReference type="NCBI Taxonomy" id="160290"/>
    <lineage>
        <taxon>Eukaryota</taxon>
        <taxon>Fungi</taxon>
        <taxon>Dikarya</taxon>
        <taxon>Ascomycota</taxon>
        <taxon>Pezizomycotina</taxon>
        <taxon>Sordariomycetes</taxon>
        <taxon>Hypocreomycetidae</taxon>
        <taxon>Hypocreales</taxon>
        <taxon>Bionectriaceae</taxon>
        <taxon>Clonostachys</taxon>
    </lineage>
</organism>
<proteinExistence type="predicted"/>
<dbReference type="SUPFAM" id="SSF54695">
    <property type="entry name" value="POZ domain"/>
    <property type="match status" value="1"/>
</dbReference>
<name>A0A9N9UES8_9HYPO</name>
<dbReference type="Proteomes" id="UP000754883">
    <property type="component" value="Unassembled WGS sequence"/>
</dbReference>
<evidence type="ECO:0000259" key="1">
    <source>
        <dbReference type="PROSITE" id="PS50097"/>
    </source>
</evidence>
<dbReference type="CDD" id="cd18186">
    <property type="entry name" value="BTB_POZ_ZBTB_KLHL-like"/>
    <property type="match status" value="1"/>
</dbReference>
<protein>
    <recommendedName>
        <fullName evidence="1">BTB domain-containing protein</fullName>
    </recommendedName>
</protein>
<comment type="caution">
    <text evidence="2">The sequence shown here is derived from an EMBL/GenBank/DDBJ whole genome shotgun (WGS) entry which is preliminary data.</text>
</comment>
<reference evidence="2 3" key="2">
    <citation type="submission" date="2021-10" db="EMBL/GenBank/DDBJ databases">
        <authorList>
            <person name="Piombo E."/>
        </authorList>
    </citation>
    <scope>NUCLEOTIDE SEQUENCE [LARGE SCALE GENOMIC DNA]</scope>
</reference>
<dbReference type="InterPro" id="IPR000210">
    <property type="entry name" value="BTB/POZ_dom"/>
</dbReference>
<dbReference type="PANTHER" id="PTHR47843">
    <property type="entry name" value="BTB DOMAIN-CONTAINING PROTEIN-RELATED"/>
    <property type="match status" value="1"/>
</dbReference>
<dbReference type="PROSITE" id="PS50097">
    <property type="entry name" value="BTB"/>
    <property type="match status" value="1"/>
</dbReference>
<feature type="domain" description="BTB" evidence="1">
    <location>
        <begin position="66"/>
        <end position="126"/>
    </location>
</feature>
<dbReference type="AlphaFoldDB" id="A0A9N9UES8"/>
<evidence type="ECO:0000313" key="2">
    <source>
        <dbReference type="EMBL" id="CAG9989382.1"/>
    </source>
</evidence>
<dbReference type="Gene3D" id="3.30.710.10">
    <property type="entry name" value="Potassium Channel Kv1.1, Chain A"/>
    <property type="match status" value="1"/>
</dbReference>
<sequence length="260" mass="28928">MTFISKATTSAVNYGLPNAVSPEARRKSANPRRGACKDPQMLDGTSLAISDLHNSMSSLFKSGVYSDLTVICGRDKYPVHRAVVCPRSKFFEAACRHNFKEAVTAEINLAEDDPIAVKIMMNHFYNLNYSDGSTTTSETGSTLPGDKKFLLLDHAKVYSLAEKYGVPSLKKLAVDKFERQARKDCDGEDLVDAAVEAYTGTVPKDRGFRDEVVRAMTNHMDVLTHEPFREAMNGLDIGVDVVLYLQQQGRILNTDPRNRW</sequence>
<dbReference type="InterPro" id="IPR011333">
    <property type="entry name" value="SKP1/BTB/POZ_sf"/>
</dbReference>
<dbReference type="OrthoDB" id="6359816at2759"/>
<reference evidence="3" key="1">
    <citation type="submission" date="2019-06" db="EMBL/GenBank/DDBJ databases">
        <authorList>
            <person name="Broberg M."/>
        </authorList>
    </citation>
    <scope>NUCLEOTIDE SEQUENCE [LARGE SCALE GENOMIC DNA]</scope>
</reference>